<dbReference type="Proteomes" id="UP000183442">
    <property type="component" value="Unassembled WGS sequence"/>
</dbReference>
<keyword evidence="3" id="KW-1185">Reference proteome</keyword>
<name>A0A126R192_METOL</name>
<evidence type="ECO:0000313" key="2">
    <source>
        <dbReference type="EMBL" id="SFL31882.1"/>
    </source>
</evidence>
<sequence>MSYRSSNFRNSKTLSIEGEDLIVESRKEEKALKVANETIDELKDYDISLELRCC</sequence>
<dbReference type="KEGG" id="mol:YLM1_1598"/>
<accession>A0A126R192</accession>
<evidence type="ECO:0000313" key="4">
    <source>
        <dbReference type="Proteomes" id="UP000183442"/>
    </source>
</evidence>
<dbReference type="STRING" id="294671.YLM1_1598"/>
<dbReference type="Proteomes" id="UP000066376">
    <property type="component" value="Chromosome"/>
</dbReference>
<reference evidence="4" key="3">
    <citation type="submission" date="2016-10" db="EMBL/GenBank/DDBJ databases">
        <authorList>
            <person name="Varghese N."/>
        </authorList>
    </citation>
    <scope>NUCLEOTIDE SEQUENCE [LARGE SCALE GENOMIC DNA]</scope>
    <source>
        <strain evidence="4">DSM 16632</strain>
    </source>
</reference>
<reference evidence="3" key="2">
    <citation type="submission" date="2016-02" db="EMBL/GenBank/DDBJ databases">
        <title>The draft genome sequence of the rumen methanogen Methanobrevibacter olleyae YLM1.</title>
        <authorList>
            <consortium name="New Zealand Agricultural Greenhouse Gas Research Centre/Pastoral Greenhouse Gas Research Consortium"/>
            <person name="Kelly W.J."/>
            <person name="Li D."/>
            <person name="Lambie S.C."/>
            <person name="Attwood G.T."/>
            <person name="Altermann E."/>
            <person name="Leahy S.C."/>
        </authorList>
    </citation>
    <scope>NUCLEOTIDE SEQUENCE [LARGE SCALE GENOMIC DNA]</scope>
    <source>
        <strain evidence="3">YLM1</strain>
    </source>
</reference>
<dbReference type="RefSeq" id="WP_200781240.1">
    <property type="nucleotide sequence ID" value="NZ_CP014265.1"/>
</dbReference>
<dbReference type="GeneID" id="62346010"/>
<gene>
    <name evidence="2" type="ORF">SAMN02910297_00555</name>
    <name evidence="1" type="ORF">YLM1_1598</name>
</gene>
<proteinExistence type="predicted"/>
<dbReference type="PATRIC" id="fig|294671.3.peg.1663"/>
<dbReference type="EMBL" id="CP014265">
    <property type="protein sequence ID" value="AMK16153.1"/>
    <property type="molecule type" value="Genomic_DNA"/>
</dbReference>
<reference evidence="1 3" key="1">
    <citation type="journal article" date="2016" name="Genome Announc.">
        <title>Draft Genome Sequence of the Rumen Methanogen Methanobrevibacter olleyae YLM1.</title>
        <authorList>
            <person name="Kelly W.J."/>
            <person name="Li D."/>
            <person name="Lambie S.C."/>
            <person name="Cox F."/>
            <person name="Attwood G.T."/>
            <person name="Altermann E."/>
            <person name="Leahy S.C."/>
        </authorList>
    </citation>
    <scope>NUCLEOTIDE SEQUENCE [LARGE SCALE GENOMIC DNA]</scope>
    <source>
        <strain evidence="1 3">YLM1</strain>
    </source>
</reference>
<reference evidence="2" key="4">
    <citation type="submission" date="2016-10" db="EMBL/GenBank/DDBJ databases">
        <authorList>
            <person name="de Groot N.N."/>
        </authorList>
    </citation>
    <scope>NUCLEOTIDE SEQUENCE [LARGE SCALE GENOMIC DNA]</scope>
    <source>
        <strain evidence="2">DSM 16632</strain>
    </source>
</reference>
<dbReference type="EMBL" id="FOTL01000006">
    <property type="protein sequence ID" value="SFL31882.1"/>
    <property type="molecule type" value="Genomic_DNA"/>
</dbReference>
<dbReference type="AlphaFoldDB" id="A0A126R192"/>
<protein>
    <submittedName>
        <fullName evidence="1">Uncharacterized protein</fullName>
    </submittedName>
</protein>
<organism evidence="1 3">
    <name type="scientific">Methanobrevibacter olleyae</name>
    <dbReference type="NCBI Taxonomy" id="294671"/>
    <lineage>
        <taxon>Archaea</taxon>
        <taxon>Methanobacteriati</taxon>
        <taxon>Methanobacteriota</taxon>
        <taxon>Methanomada group</taxon>
        <taxon>Methanobacteria</taxon>
        <taxon>Methanobacteriales</taxon>
        <taxon>Methanobacteriaceae</taxon>
        <taxon>Methanobrevibacter</taxon>
    </lineage>
</organism>
<evidence type="ECO:0000313" key="3">
    <source>
        <dbReference type="Proteomes" id="UP000066376"/>
    </source>
</evidence>
<evidence type="ECO:0000313" key="1">
    <source>
        <dbReference type="EMBL" id="AMK16153.1"/>
    </source>
</evidence>